<sequence>MFTVMLDGILLLDKWLDTKFWGKRGDYELHEQILDACADTTAADLQDVLQVVDGDIPEVEEPQSSSSEGSDFYMCLSPIRAVSLERPIPADAASRAEEGLKSSGPMVTPERPILPSLDSDEESFRNRLDVIYVSPEGVATAPEHVLQLPTPSTELTVTRAVGELGDTNQS</sequence>
<name>A0ABD3HB07_9MARC</name>
<protein>
    <submittedName>
        <fullName evidence="2">Uncharacterized protein</fullName>
    </submittedName>
</protein>
<keyword evidence="3" id="KW-1185">Reference proteome</keyword>
<accession>A0ABD3HB07</accession>
<feature type="region of interest" description="Disordered" evidence="1">
    <location>
        <begin position="93"/>
        <end position="118"/>
    </location>
</feature>
<organism evidence="2 3">
    <name type="scientific">Riccia sorocarpa</name>
    <dbReference type="NCBI Taxonomy" id="122646"/>
    <lineage>
        <taxon>Eukaryota</taxon>
        <taxon>Viridiplantae</taxon>
        <taxon>Streptophyta</taxon>
        <taxon>Embryophyta</taxon>
        <taxon>Marchantiophyta</taxon>
        <taxon>Marchantiopsida</taxon>
        <taxon>Marchantiidae</taxon>
        <taxon>Marchantiales</taxon>
        <taxon>Ricciaceae</taxon>
        <taxon>Riccia</taxon>
    </lineage>
</organism>
<dbReference type="Proteomes" id="UP001633002">
    <property type="component" value="Unassembled WGS sequence"/>
</dbReference>
<dbReference type="AlphaFoldDB" id="A0ABD3HB07"/>
<gene>
    <name evidence="2" type="ORF">R1sor_015004</name>
</gene>
<evidence type="ECO:0000313" key="3">
    <source>
        <dbReference type="Proteomes" id="UP001633002"/>
    </source>
</evidence>
<evidence type="ECO:0000313" key="2">
    <source>
        <dbReference type="EMBL" id="KAL3688695.1"/>
    </source>
</evidence>
<proteinExistence type="predicted"/>
<evidence type="ECO:0000256" key="1">
    <source>
        <dbReference type="SAM" id="MobiDB-lite"/>
    </source>
</evidence>
<comment type="caution">
    <text evidence="2">The sequence shown here is derived from an EMBL/GenBank/DDBJ whole genome shotgun (WGS) entry which is preliminary data.</text>
</comment>
<reference evidence="2 3" key="1">
    <citation type="submission" date="2024-09" db="EMBL/GenBank/DDBJ databases">
        <title>Chromosome-scale assembly of Riccia sorocarpa.</title>
        <authorList>
            <person name="Paukszto L."/>
        </authorList>
    </citation>
    <scope>NUCLEOTIDE SEQUENCE [LARGE SCALE GENOMIC DNA]</scope>
    <source>
        <strain evidence="2">LP-2024</strain>
        <tissue evidence="2">Aerial parts of the thallus</tissue>
    </source>
</reference>
<dbReference type="EMBL" id="JBJQOH010000004">
    <property type="protein sequence ID" value="KAL3688695.1"/>
    <property type="molecule type" value="Genomic_DNA"/>
</dbReference>